<evidence type="ECO:0000313" key="4">
    <source>
        <dbReference type="EMBL" id="PON47533.1"/>
    </source>
</evidence>
<dbReference type="Gene3D" id="3.30.70.330">
    <property type="match status" value="1"/>
</dbReference>
<dbReference type="OrthoDB" id="439639at2759"/>
<organism evidence="4 5">
    <name type="scientific">Trema orientale</name>
    <name type="common">Charcoal tree</name>
    <name type="synonym">Celtis orientalis</name>
    <dbReference type="NCBI Taxonomy" id="63057"/>
    <lineage>
        <taxon>Eukaryota</taxon>
        <taxon>Viridiplantae</taxon>
        <taxon>Streptophyta</taxon>
        <taxon>Embryophyta</taxon>
        <taxon>Tracheophyta</taxon>
        <taxon>Spermatophyta</taxon>
        <taxon>Magnoliopsida</taxon>
        <taxon>eudicotyledons</taxon>
        <taxon>Gunneridae</taxon>
        <taxon>Pentapetalae</taxon>
        <taxon>rosids</taxon>
        <taxon>fabids</taxon>
        <taxon>Rosales</taxon>
        <taxon>Cannabaceae</taxon>
        <taxon>Trema</taxon>
    </lineage>
</organism>
<dbReference type="PROSITE" id="PS50102">
    <property type="entry name" value="RRM"/>
    <property type="match status" value="1"/>
</dbReference>
<dbReference type="PANTHER" id="PTHR10352">
    <property type="entry name" value="EUKARYOTIC TRANSLATION INITIATION FACTOR 3 SUBUNIT G"/>
    <property type="match status" value="1"/>
</dbReference>
<reference evidence="5" key="1">
    <citation type="submission" date="2016-06" db="EMBL/GenBank/DDBJ databases">
        <title>Parallel loss of symbiosis genes in relatives of nitrogen-fixing non-legume Parasponia.</title>
        <authorList>
            <person name="Van Velzen R."/>
            <person name="Holmer R."/>
            <person name="Bu F."/>
            <person name="Rutten L."/>
            <person name="Van Zeijl A."/>
            <person name="Liu W."/>
            <person name="Santuari L."/>
            <person name="Cao Q."/>
            <person name="Sharma T."/>
            <person name="Shen D."/>
            <person name="Roswanjaya Y."/>
            <person name="Wardhani T."/>
            <person name="Kalhor M.S."/>
            <person name="Jansen J."/>
            <person name="Van den Hoogen J."/>
            <person name="Gungor B."/>
            <person name="Hartog M."/>
            <person name="Hontelez J."/>
            <person name="Verver J."/>
            <person name="Yang W.-C."/>
            <person name="Schijlen E."/>
            <person name="Repin R."/>
            <person name="Schilthuizen M."/>
            <person name="Schranz E."/>
            <person name="Heidstra R."/>
            <person name="Miyata K."/>
            <person name="Fedorova E."/>
            <person name="Kohlen W."/>
            <person name="Bisseling T."/>
            <person name="Smit S."/>
            <person name="Geurts R."/>
        </authorList>
    </citation>
    <scope>NUCLEOTIDE SEQUENCE [LARGE SCALE GENOMIC DNA]</scope>
    <source>
        <strain evidence="5">cv. RG33-2</strain>
    </source>
</reference>
<dbReference type="AlphaFoldDB" id="A0A2P5BFF5"/>
<name>A0A2P5BFF5_TREOI</name>
<dbReference type="InterPro" id="IPR012677">
    <property type="entry name" value="Nucleotide-bd_a/b_plait_sf"/>
</dbReference>
<accession>A0A2P5BFF5</accession>
<evidence type="ECO:0000256" key="2">
    <source>
        <dbReference type="PROSITE-ProRule" id="PRU00176"/>
    </source>
</evidence>
<dbReference type="InParanoid" id="A0A2P5BFF5"/>
<evidence type="ECO:0000256" key="1">
    <source>
        <dbReference type="ARBA" id="ARBA00022884"/>
    </source>
</evidence>
<gene>
    <name evidence="4" type="ORF">TorRG33x02_322960</name>
</gene>
<evidence type="ECO:0000313" key="5">
    <source>
        <dbReference type="Proteomes" id="UP000237000"/>
    </source>
</evidence>
<keyword evidence="1 2" id="KW-0694">RNA-binding</keyword>
<dbReference type="InterPro" id="IPR000504">
    <property type="entry name" value="RRM_dom"/>
</dbReference>
<dbReference type="STRING" id="63057.A0A2P5BFF5"/>
<keyword evidence="5" id="KW-1185">Reference proteome</keyword>
<dbReference type="EMBL" id="JXTC01000533">
    <property type="protein sequence ID" value="PON47533.1"/>
    <property type="molecule type" value="Genomic_DNA"/>
</dbReference>
<dbReference type="InterPro" id="IPR035979">
    <property type="entry name" value="RBD_domain_sf"/>
</dbReference>
<sequence length="99" mass="11279">MQSVDVDPDRFEDEPTVNTMKGRSLTKLVVKNIASEATVEDLRQLLHPFGQIKRLRLPKKLGGDHRGFAFVEYVTKQEAENALRALSSTHFYGRHLVND</sequence>
<comment type="caution">
    <text evidence="4">The sequence shown here is derived from an EMBL/GenBank/DDBJ whole genome shotgun (WGS) entry which is preliminary data.</text>
</comment>
<dbReference type="SMART" id="SM00360">
    <property type="entry name" value="RRM"/>
    <property type="match status" value="1"/>
</dbReference>
<protein>
    <submittedName>
        <fullName evidence="4">Splicing factor-like protein</fullName>
    </submittedName>
</protein>
<evidence type="ECO:0000259" key="3">
    <source>
        <dbReference type="PROSITE" id="PS50102"/>
    </source>
</evidence>
<dbReference type="Proteomes" id="UP000237000">
    <property type="component" value="Unassembled WGS sequence"/>
</dbReference>
<proteinExistence type="predicted"/>
<feature type="domain" description="RRM" evidence="3">
    <location>
        <begin position="26"/>
        <end position="99"/>
    </location>
</feature>
<dbReference type="SUPFAM" id="SSF54928">
    <property type="entry name" value="RNA-binding domain, RBD"/>
    <property type="match status" value="1"/>
</dbReference>
<dbReference type="CDD" id="cd12320">
    <property type="entry name" value="RRM6_RBM19_RRM5_MRD1"/>
    <property type="match status" value="1"/>
</dbReference>
<dbReference type="GO" id="GO:0003723">
    <property type="term" value="F:RNA binding"/>
    <property type="evidence" value="ECO:0007669"/>
    <property type="project" value="UniProtKB-UniRule"/>
</dbReference>
<dbReference type="Pfam" id="PF00076">
    <property type="entry name" value="RRM_1"/>
    <property type="match status" value="1"/>
</dbReference>